<evidence type="ECO:0000259" key="3">
    <source>
        <dbReference type="Pfam" id="PF00675"/>
    </source>
</evidence>
<comment type="caution">
    <text evidence="4">The sequence shown here is derived from an EMBL/GenBank/DDBJ whole genome shotgun (WGS) entry which is preliminary data.</text>
</comment>
<dbReference type="Pfam" id="PF00675">
    <property type="entry name" value="Peptidase_M16"/>
    <property type="match status" value="1"/>
</dbReference>
<dbReference type="SUPFAM" id="SSF63411">
    <property type="entry name" value="LuxS/MPP-like metallohydrolase"/>
    <property type="match status" value="1"/>
</dbReference>
<feature type="region of interest" description="Disordered" evidence="2">
    <location>
        <begin position="240"/>
        <end position="262"/>
    </location>
</feature>
<dbReference type="AlphaFoldDB" id="A0A538TZY1"/>
<dbReference type="InterPro" id="IPR050361">
    <property type="entry name" value="MPP/UQCRC_Complex"/>
</dbReference>
<comment type="similarity">
    <text evidence="1">Belongs to the peptidase M16 family.</text>
</comment>
<dbReference type="Gene3D" id="3.30.830.10">
    <property type="entry name" value="Metalloenzyme, LuxS/M16 peptidase-like"/>
    <property type="match status" value="1"/>
</dbReference>
<dbReference type="GO" id="GO:0046872">
    <property type="term" value="F:metal ion binding"/>
    <property type="evidence" value="ECO:0007669"/>
    <property type="project" value="InterPro"/>
</dbReference>
<evidence type="ECO:0000313" key="4">
    <source>
        <dbReference type="EMBL" id="TMQ69210.1"/>
    </source>
</evidence>
<organism evidence="4 5">
    <name type="scientific">Eiseniibacteriota bacterium</name>
    <dbReference type="NCBI Taxonomy" id="2212470"/>
    <lineage>
        <taxon>Bacteria</taxon>
        <taxon>Candidatus Eiseniibacteriota</taxon>
    </lineage>
</organism>
<dbReference type="InterPro" id="IPR011765">
    <property type="entry name" value="Pept_M16_N"/>
</dbReference>
<feature type="region of interest" description="Disordered" evidence="2">
    <location>
        <begin position="1"/>
        <end position="22"/>
    </location>
</feature>
<accession>A0A538TZY1</accession>
<evidence type="ECO:0000313" key="5">
    <source>
        <dbReference type="Proteomes" id="UP000319836"/>
    </source>
</evidence>
<name>A0A538TZY1_UNCEI</name>
<feature type="region of interest" description="Disordered" evidence="2">
    <location>
        <begin position="171"/>
        <end position="193"/>
    </location>
</feature>
<evidence type="ECO:0000256" key="2">
    <source>
        <dbReference type="SAM" id="MobiDB-lite"/>
    </source>
</evidence>
<protein>
    <submittedName>
        <fullName evidence="4">Insulinase family protein</fullName>
    </submittedName>
</protein>
<evidence type="ECO:0000256" key="1">
    <source>
        <dbReference type="ARBA" id="ARBA00007261"/>
    </source>
</evidence>
<dbReference type="PANTHER" id="PTHR11851:SF49">
    <property type="entry name" value="MITOCHONDRIAL-PROCESSING PEPTIDASE SUBUNIT ALPHA"/>
    <property type="match status" value="1"/>
</dbReference>
<reference evidence="4 5" key="1">
    <citation type="journal article" date="2019" name="Nat. Microbiol.">
        <title>Mediterranean grassland soil C-N compound turnover is dependent on rainfall and depth, and is mediated by genomically divergent microorganisms.</title>
        <authorList>
            <person name="Diamond S."/>
            <person name="Andeer P.F."/>
            <person name="Li Z."/>
            <person name="Crits-Christoph A."/>
            <person name="Burstein D."/>
            <person name="Anantharaman K."/>
            <person name="Lane K.R."/>
            <person name="Thomas B.C."/>
            <person name="Pan C."/>
            <person name="Northen T.R."/>
            <person name="Banfield J.F."/>
        </authorList>
    </citation>
    <scope>NUCLEOTIDE SEQUENCE [LARGE SCALE GENOMIC DNA]</scope>
    <source>
        <strain evidence="4">WS_10</strain>
    </source>
</reference>
<dbReference type="InterPro" id="IPR011249">
    <property type="entry name" value="Metalloenz_LuxS/M16"/>
</dbReference>
<sequence>MVAHGLTGATRRRSAWPPAAPATTVSKLPGGVPVLNSFLPGACSTTVGIWWRGGSRTETSETSGAHHVLEHLLTRESPALDDAFSIAESVGGLADAYTSKQHVVFMSRVPTEHVPTLLTVMARQLTSPQFSENDLAAERNAIREEIALAASDPADSVLEIATARVFPEDTLGRPTGAFQKRSRGSIPTHSGDFMRNAFTPELLPSSAREACTSTTFRPSYPRDPWPTWGRSPRSLIAARPRGIPSQSPPGLRPTPSVTWSSRPAESGFQIRIYPRSMSSTRCPALSFTGSCVSNAGSLTMSGLITCPMWA</sequence>
<gene>
    <name evidence="4" type="ORF">E6K80_12465</name>
</gene>
<feature type="domain" description="Peptidase M16 N-terminal" evidence="3">
    <location>
        <begin position="44"/>
        <end position="175"/>
    </location>
</feature>
<dbReference type="EMBL" id="VBPA01000327">
    <property type="protein sequence ID" value="TMQ69210.1"/>
    <property type="molecule type" value="Genomic_DNA"/>
</dbReference>
<dbReference type="Proteomes" id="UP000319836">
    <property type="component" value="Unassembled WGS sequence"/>
</dbReference>
<dbReference type="PANTHER" id="PTHR11851">
    <property type="entry name" value="METALLOPROTEASE"/>
    <property type="match status" value="1"/>
</dbReference>
<proteinExistence type="inferred from homology"/>